<dbReference type="RefSeq" id="WP_106286710.1">
    <property type="nucleotide sequence ID" value="NZ_CAWNTC010000104.1"/>
</dbReference>
<dbReference type="EMBL" id="PVWJ01000002">
    <property type="protein sequence ID" value="PSB05165.1"/>
    <property type="molecule type" value="Genomic_DNA"/>
</dbReference>
<organism evidence="3 4">
    <name type="scientific">Merismopedia glauca CCAP 1448/3</name>
    <dbReference type="NCBI Taxonomy" id="1296344"/>
    <lineage>
        <taxon>Bacteria</taxon>
        <taxon>Bacillati</taxon>
        <taxon>Cyanobacteriota</taxon>
        <taxon>Cyanophyceae</taxon>
        <taxon>Synechococcales</taxon>
        <taxon>Merismopediaceae</taxon>
        <taxon>Merismopedia</taxon>
    </lineage>
</organism>
<feature type="compositionally biased region" description="Polar residues" evidence="1">
    <location>
        <begin position="102"/>
        <end position="112"/>
    </location>
</feature>
<evidence type="ECO:0000256" key="1">
    <source>
        <dbReference type="SAM" id="MobiDB-lite"/>
    </source>
</evidence>
<sequence length="842" mass="92236">MSNLFTPRNNQISSKITRLIFHVSLHLWKREKQSEQGYILFVVVGVMLVLQALLMAYIVAAKIEKSTSEASVNSNSSFYGAEGGLNLRAEKIRQKFLLITLPNGQGSQNPPASTADCLDEESSNNGNGDFQCLVYKIGGKNIISYVNDLNNQDAVTQQPIPRRVTIPPGELFEDLAALEYRYKIVADAQPEYCDPQQLASIPEKDRPDCSQESKQEMLIKIRNVPLFQFAAFYKNDMEFHPGSKMVINGPVHSNGSIYFGAQKADPDNLKIMGQVSAVGDAYSRRKSEDTTFSSDRTTLCKYNASLPDGQDCQALHDSSYTDSLLSLIDRTYIKNRWGNRLKVGVKNIKVPEPSFLNKNGDYHAQADLRIQFNPAASGANLPFAVQSINRNNGQIVILQPGQLQSLRQPVITNFCSSVPNELTGIPTDLNTPERKEAIAKALKVSIASIKVSEVPLKYGTELTSSLNTLYSGGVGKIHTVKDNIINALVATGLDNGTATNHWNNTIKDWNPNDVAGLRTTSSLNGGCFVASPLSVNQFYNSREDRQIQVLQFNMKALTIWNKDGVYVEFTGNDPSNNNSGNGFSSNQALFTLYDADNNSSNGIQGDSTAANGSFQKLGYAAADRTEGGLVIHATVDETVADVNTNQSPYGFVVTNGQELPGLSTTSSVTDPTGLTIASDQAVYLQGDYNTINKQPASVLTDSINVLSNACLNTTTNLLNCGNHTGLKTTRTAPAATATKIQAAFLSGTDISQTGVPNGGLHNYPRLHENWSGITLTYYGSLVSLGTPQHVSGAWTDNQNWAYTNPKRDYNYDRYFDAYENLPPMTPNLVYLRQEVFSRKFLR</sequence>
<dbReference type="AlphaFoldDB" id="A0A2T1CA63"/>
<evidence type="ECO:0000313" key="3">
    <source>
        <dbReference type="EMBL" id="PSB05165.1"/>
    </source>
</evidence>
<keyword evidence="2" id="KW-1133">Transmembrane helix</keyword>
<evidence type="ECO:0000256" key="2">
    <source>
        <dbReference type="SAM" id="Phobius"/>
    </source>
</evidence>
<proteinExistence type="predicted"/>
<accession>A0A2T1CA63</accession>
<keyword evidence="4" id="KW-1185">Reference proteome</keyword>
<evidence type="ECO:0000313" key="4">
    <source>
        <dbReference type="Proteomes" id="UP000238762"/>
    </source>
</evidence>
<name>A0A2T1CA63_9CYAN</name>
<reference evidence="3 4" key="2">
    <citation type="submission" date="2018-03" db="EMBL/GenBank/DDBJ databases">
        <title>The ancient ancestry and fast evolution of plastids.</title>
        <authorList>
            <person name="Moore K.R."/>
            <person name="Magnabosco C."/>
            <person name="Momper L."/>
            <person name="Gold D.A."/>
            <person name="Bosak T."/>
            <person name="Fournier G.P."/>
        </authorList>
    </citation>
    <scope>NUCLEOTIDE SEQUENCE [LARGE SCALE GENOMIC DNA]</scope>
    <source>
        <strain evidence="3 4">CCAP 1448/3</strain>
    </source>
</reference>
<keyword evidence="2" id="KW-0812">Transmembrane</keyword>
<feature type="region of interest" description="Disordered" evidence="1">
    <location>
        <begin position="102"/>
        <end position="121"/>
    </location>
</feature>
<protein>
    <submittedName>
        <fullName evidence="3">Uncharacterized protein</fullName>
    </submittedName>
</protein>
<gene>
    <name evidence="3" type="ORF">C7B64_00525</name>
</gene>
<reference evidence="3 4" key="1">
    <citation type="submission" date="2018-02" db="EMBL/GenBank/DDBJ databases">
        <authorList>
            <person name="Cohen D.B."/>
            <person name="Kent A.D."/>
        </authorList>
    </citation>
    <scope>NUCLEOTIDE SEQUENCE [LARGE SCALE GENOMIC DNA]</scope>
    <source>
        <strain evidence="3 4">CCAP 1448/3</strain>
    </source>
</reference>
<feature type="transmembrane region" description="Helical" evidence="2">
    <location>
        <begin position="38"/>
        <end position="60"/>
    </location>
</feature>
<dbReference type="OrthoDB" id="468482at2"/>
<keyword evidence="2" id="KW-0472">Membrane</keyword>
<dbReference type="Proteomes" id="UP000238762">
    <property type="component" value="Unassembled WGS sequence"/>
</dbReference>
<comment type="caution">
    <text evidence="3">The sequence shown here is derived from an EMBL/GenBank/DDBJ whole genome shotgun (WGS) entry which is preliminary data.</text>
</comment>